<protein>
    <submittedName>
        <fullName evidence="7">Porin</fullName>
    </submittedName>
</protein>
<dbReference type="GO" id="GO:0015288">
    <property type="term" value="F:porin activity"/>
    <property type="evidence" value="ECO:0007669"/>
    <property type="project" value="InterPro"/>
</dbReference>
<dbReference type="Pfam" id="PF13609">
    <property type="entry name" value="Porin_4"/>
    <property type="match status" value="1"/>
</dbReference>
<keyword evidence="4" id="KW-0472">Membrane</keyword>
<comment type="subcellular location">
    <subcellularLocation>
        <location evidence="1">Cell outer membrane</location>
        <topology evidence="1">Multi-pass membrane protein</topology>
    </subcellularLocation>
</comment>
<evidence type="ECO:0000256" key="1">
    <source>
        <dbReference type="ARBA" id="ARBA00004571"/>
    </source>
</evidence>
<sequence length="336" mass="35728">MKKTILAVAVTLAATSVNAAEIYNKDGVKLDLGGAAEVQYKKERAENSVSKFRLDDGDLFATTTVDVNDSLKGIGKAAFKFEKTAVENDELYAGVQHSKFGTFTAGRQTTTFDGAGISEGIEFGLKFFKDEVTTLAVGSGDSVAKYKGTFGNAWVGASYAEFEKGVKDSEKFAYDLAGGYKFGDIETALYLQHVKADAVKAGTIAFNKAKGTTIHGQVKATFDAITVAASYANTKITADSVTMGSTTTKNPDATTLNVAKLSGSYKLTEKTTLAGGYDYADVKDSLKVHNVYANVSHKLHSNVKVYAELGHADVKPEAGDKIKTELGYAAGLEVKF</sequence>
<dbReference type="PANTHER" id="PTHR34501:SF2">
    <property type="entry name" value="OUTER MEMBRANE PORIN F-RELATED"/>
    <property type="match status" value="1"/>
</dbReference>
<comment type="similarity">
    <text evidence="2">Belongs to the Gram-negative porin family.</text>
</comment>
<dbReference type="GO" id="GO:0009279">
    <property type="term" value="C:cell outer membrane"/>
    <property type="evidence" value="ECO:0007669"/>
    <property type="project" value="UniProtKB-SubCell"/>
</dbReference>
<dbReference type="SUPFAM" id="SSF56935">
    <property type="entry name" value="Porins"/>
    <property type="match status" value="1"/>
</dbReference>
<dbReference type="AlphaFoldDB" id="A0AAV2VMD3"/>
<evidence type="ECO:0000256" key="5">
    <source>
        <dbReference type="SAM" id="SignalP"/>
    </source>
</evidence>
<dbReference type="PANTHER" id="PTHR34501">
    <property type="entry name" value="PROTEIN YDDL-RELATED"/>
    <property type="match status" value="1"/>
</dbReference>
<evidence type="ECO:0000313" key="8">
    <source>
        <dbReference type="Proteomes" id="UP000018211"/>
    </source>
</evidence>
<evidence type="ECO:0000259" key="6">
    <source>
        <dbReference type="Pfam" id="PF13609"/>
    </source>
</evidence>
<dbReference type="RefSeq" id="WP_022611023.1">
    <property type="nucleotide sequence ID" value="NZ_LK391965.1"/>
</dbReference>
<dbReference type="Gene3D" id="2.40.160.10">
    <property type="entry name" value="Porin"/>
    <property type="match status" value="1"/>
</dbReference>
<keyword evidence="3 5" id="KW-0732">Signal</keyword>
<dbReference type="GO" id="GO:0034220">
    <property type="term" value="P:monoatomic ion transmembrane transport"/>
    <property type="evidence" value="ECO:0007669"/>
    <property type="project" value="InterPro"/>
</dbReference>
<dbReference type="InterPro" id="IPR033900">
    <property type="entry name" value="Gram_neg_porin_domain"/>
</dbReference>
<evidence type="ECO:0000256" key="4">
    <source>
        <dbReference type="ARBA" id="ARBA00023136"/>
    </source>
</evidence>
<feature type="chain" id="PRO_5043685434" evidence="5">
    <location>
        <begin position="20"/>
        <end position="336"/>
    </location>
</feature>
<accession>A0AAV2VMD3</accession>
<evidence type="ECO:0000313" key="7">
    <source>
        <dbReference type="EMBL" id="CCO45604.1"/>
    </source>
</evidence>
<proteinExistence type="inferred from homology"/>
<dbReference type="EMBL" id="CAOF01000061">
    <property type="protein sequence ID" value="CCO45604.1"/>
    <property type="molecule type" value="Genomic_DNA"/>
</dbReference>
<evidence type="ECO:0000256" key="2">
    <source>
        <dbReference type="ARBA" id="ARBA00007539"/>
    </source>
</evidence>
<comment type="caution">
    <text evidence="7">The sequence shown here is derived from an EMBL/GenBank/DDBJ whole genome shotgun (WGS) entry which is preliminary data.</text>
</comment>
<dbReference type="Proteomes" id="UP000018211">
    <property type="component" value="Unassembled WGS sequence"/>
</dbReference>
<organism evidence="7 8">
    <name type="scientific">Vibrio nigripulchritudo SOn1</name>
    <dbReference type="NCBI Taxonomy" id="1238450"/>
    <lineage>
        <taxon>Bacteria</taxon>
        <taxon>Pseudomonadati</taxon>
        <taxon>Pseudomonadota</taxon>
        <taxon>Gammaproteobacteria</taxon>
        <taxon>Vibrionales</taxon>
        <taxon>Vibrionaceae</taxon>
        <taxon>Vibrio</taxon>
    </lineage>
</organism>
<dbReference type="PRINTS" id="PR00183">
    <property type="entry name" value="ECOLIPORIN"/>
</dbReference>
<dbReference type="InterPro" id="IPR001897">
    <property type="entry name" value="Porin_gammaproteobac"/>
</dbReference>
<feature type="signal peptide" evidence="5">
    <location>
        <begin position="1"/>
        <end position="19"/>
    </location>
</feature>
<reference evidence="7 8" key="1">
    <citation type="journal article" date="2013" name="ISME J.">
        <title>Comparative genomics of pathogenic lineages of Vibrio nigripulchritudo identifies virulence-associated traits.</title>
        <authorList>
            <person name="Goudenege D."/>
            <person name="Labreuche Y."/>
            <person name="Krin E."/>
            <person name="Ansquer D."/>
            <person name="Mangenot S."/>
            <person name="Calteau A."/>
            <person name="Medigue C."/>
            <person name="Mazel D."/>
            <person name="Polz M.F."/>
            <person name="Le Roux F."/>
        </authorList>
    </citation>
    <scope>NUCLEOTIDE SEQUENCE [LARGE SCALE GENOMIC DNA]</scope>
    <source>
        <strain evidence="7 8">SOn1</strain>
    </source>
</reference>
<dbReference type="InterPro" id="IPR023614">
    <property type="entry name" value="Porin_dom_sf"/>
</dbReference>
<feature type="domain" description="Porin" evidence="6">
    <location>
        <begin position="7"/>
        <end position="314"/>
    </location>
</feature>
<evidence type="ECO:0000256" key="3">
    <source>
        <dbReference type="ARBA" id="ARBA00022729"/>
    </source>
</evidence>
<gene>
    <name evidence="7" type="ORF">VIBNISOn1_1530059</name>
</gene>
<dbReference type="InterPro" id="IPR050298">
    <property type="entry name" value="Gram-neg_bact_OMP"/>
</dbReference>
<name>A0AAV2VMD3_9VIBR</name>